<feature type="transmembrane region" description="Helical" evidence="1">
    <location>
        <begin position="70"/>
        <end position="90"/>
    </location>
</feature>
<dbReference type="AlphaFoldDB" id="A0A2N5N9K8"/>
<evidence type="ECO:0000256" key="1">
    <source>
        <dbReference type="SAM" id="Phobius"/>
    </source>
</evidence>
<dbReference type="RefSeq" id="WP_043111396.1">
    <property type="nucleotide sequence ID" value="NZ_BIMM01000136.1"/>
</dbReference>
<dbReference type="Pfam" id="PF14007">
    <property type="entry name" value="YtpI"/>
    <property type="match status" value="1"/>
</dbReference>
<evidence type="ECO:0000313" key="3">
    <source>
        <dbReference type="Proteomes" id="UP000234789"/>
    </source>
</evidence>
<accession>A0A2N5N9K8</accession>
<evidence type="ECO:0008006" key="4">
    <source>
        <dbReference type="Google" id="ProtNLM"/>
    </source>
</evidence>
<reference evidence="2 3" key="1">
    <citation type="submission" date="2017-05" db="EMBL/GenBank/DDBJ databases">
        <title>Functional genome analysis of Paenibacillus pasadenensis strain R16: insights on endophytic life style and antifungal activity.</title>
        <authorList>
            <person name="Passera A."/>
            <person name="Marcolungo L."/>
            <person name="Casati P."/>
            <person name="Brasca M."/>
            <person name="Quaglino F."/>
            <person name="Delledonne M."/>
        </authorList>
    </citation>
    <scope>NUCLEOTIDE SEQUENCE [LARGE SCALE GENOMIC DNA]</scope>
    <source>
        <strain evidence="2 3">R16</strain>
    </source>
</reference>
<feature type="transmembrane region" description="Helical" evidence="1">
    <location>
        <begin position="6"/>
        <end position="28"/>
    </location>
</feature>
<dbReference type="EMBL" id="NFEZ01000003">
    <property type="protein sequence ID" value="PLT47008.1"/>
    <property type="molecule type" value="Genomic_DNA"/>
</dbReference>
<sequence length="109" mass="12079">MNDSVAWLQWVLIAGIVLSCTLSVLNSFRSRRTKDANLKILYAAQMNISMGTMLILIALIQMFLYEGSTIRVIVGAVFMLLGLFNIFAGLRNRSIIRGVIARAAEGKSR</sequence>
<proteinExistence type="predicted"/>
<dbReference type="Proteomes" id="UP000234789">
    <property type="component" value="Unassembled WGS sequence"/>
</dbReference>
<dbReference type="InterPro" id="IPR025618">
    <property type="entry name" value="YtpI"/>
</dbReference>
<dbReference type="OrthoDB" id="2990512at2"/>
<evidence type="ECO:0000313" key="2">
    <source>
        <dbReference type="EMBL" id="PLT47008.1"/>
    </source>
</evidence>
<protein>
    <recommendedName>
        <fullName evidence="4">YtpI-like protein</fullName>
    </recommendedName>
</protein>
<keyword evidence="1" id="KW-1133">Transmembrane helix</keyword>
<keyword evidence="1" id="KW-0812">Transmembrane</keyword>
<keyword evidence="3" id="KW-1185">Reference proteome</keyword>
<organism evidence="2 3">
    <name type="scientific">Paenibacillus pasadenensis</name>
    <dbReference type="NCBI Taxonomy" id="217090"/>
    <lineage>
        <taxon>Bacteria</taxon>
        <taxon>Bacillati</taxon>
        <taxon>Bacillota</taxon>
        <taxon>Bacilli</taxon>
        <taxon>Bacillales</taxon>
        <taxon>Paenibacillaceae</taxon>
        <taxon>Paenibacillus</taxon>
    </lineage>
</organism>
<comment type="caution">
    <text evidence="2">The sequence shown here is derived from an EMBL/GenBank/DDBJ whole genome shotgun (WGS) entry which is preliminary data.</text>
</comment>
<gene>
    <name evidence="2" type="ORF">B8V81_1232</name>
</gene>
<keyword evidence="1" id="KW-0472">Membrane</keyword>
<feature type="transmembrane region" description="Helical" evidence="1">
    <location>
        <begin position="40"/>
        <end position="64"/>
    </location>
</feature>
<name>A0A2N5N9K8_9BACL</name>